<evidence type="ECO:0000313" key="2">
    <source>
        <dbReference type="Proteomes" id="UP000254712"/>
    </source>
</evidence>
<dbReference type="AlphaFoldDB" id="A0A379X124"/>
<protein>
    <submittedName>
        <fullName evidence="1">Uncharacterized protein</fullName>
    </submittedName>
</protein>
<dbReference type="Proteomes" id="UP000254712">
    <property type="component" value="Unassembled WGS sequence"/>
</dbReference>
<gene>
    <name evidence="1" type="ORF">NCTC8261_06411</name>
</gene>
<reference evidence="1 2" key="1">
    <citation type="submission" date="2018-06" db="EMBL/GenBank/DDBJ databases">
        <authorList>
            <consortium name="Pathogen Informatics"/>
            <person name="Doyle S."/>
        </authorList>
    </citation>
    <scope>NUCLEOTIDE SEQUENCE [LARGE SCALE GENOMIC DNA]</scope>
    <source>
        <strain evidence="1 2">NCTC8261</strain>
    </source>
</reference>
<name>A0A379X124_SALET</name>
<organism evidence="1 2">
    <name type="scientific">Salmonella enterica I</name>
    <dbReference type="NCBI Taxonomy" id="59201"/>
    <lineage>
        <taxon>Bacteria</taxon>
        <taxon>Pseudomonadati</taxon>
        <taxon>Pseudomonadota</taxon>
        <taxon>Gammaproteobacteria</taxon>
        <taxon>Enterobacterales</taxon>
        <taxon>Enterobacteriaceae</taxon>
        <taxon>Salmonella</taxon>
    </lineage>
</organism>
<evidence type="ECO:0000313" key="1">
    <source>
        <dbReference type="EMBL" id="SUH40033.1"/>
    </source>
</evidence>
<dbReference type="EMBL" id="UGXT01000002">
    <property type="protein sequence ID" value="SUH40033.1"/>
    <property type="molecule type" value="Genomic_DNA"/>
</dbReference>
<sequence>MDDNALGFAHTGAIRWQMLSQERAVLNAKMPKISLTGMG</sequence>
<proteinExistence type="predicted"/>
<accession>A0A379X124</accession>